<keyword evidence="1" id="KW-0812">Transmembrane</keyword>
<accession>A0ABP8T3E4</accession>
<sequence>MIWLPLVLTAMVVAGAVFVVLRRRARRRRPPTREETLAAAAKAARQLRRAGPRAHRDTFERGGAPVDRYSAALLENSTYGDAAGHGGGSGGGSSY</sequence>
<keyword evidence="3" id="KW-1185">Reference proteome</keyword>
<gene>
    <name evidence="2" type="ORF">GCM10023176_60940</name>
</gene>
<keyword evidence="1" id="KW-1133">Transmembrane helix</keyword>
<protein>
    <submittedName>
        <fullName evidence="2">Uncharacterized protein</fullName>
    </submittedName>
</protein>
<reference evidence="3" key="1">
    <citation type="journal article" date="2019" name="Int. J. Syst. Evol. Microbiol.">
        <title>The Global Catalogue of Microorganisms (GCM) 10K type strain sequencing project: providing services to taxonomists for standard genome sequencing and annotation.</title>
        <authorList>
            <consortium name="The Broad Institute Genomics Platform"/>
            <consortium name="The Broad Institute Genome Sequencing Center for Infectious Disease"/>
            <person name="Wu L."/>
            <person name="Ma J."/>
        </authorList>
    </citation>
    <scope>NUCLEOTIDE SEQUENCE [LARGE SCALE GENOMIC DNA]</scope>
    <source>
        <strain evidence="3">JCM 3175</strain>
    </source>
</reference>
<dbReference type="Proteomes" id="UP001500307">
    <property type="component" value="Unassembled WGS sequence"/>
</dbReference>
<keyword evidence="1" id="KW-0472">Membrane</keyword>
<organism evidence="2 3">
    <name type="scientific">Micromonospora coerulea</name>
    <dbReference type="NCBI Taxonomy" id="47856"/>
    <lineage>
        <taxon>Bacteria</taxon>
        <taxon>Bacillati</taxon>
        <taxon>Actinomycetota</taxon>
        <taxon>Actinomycetes</taxon>
        <taxon>Micromonosporales</taxon>
        <taxon>Micromonosporaceae</taxon>
        <taxon>Micromonospora</taxon>
    </lineage>
</organism>
<evidence type="ECO:0000256" key="1">
    <source>
        <dbReference type="SAM" id="Phobius"/>
    </source>
</evidence>
<feature type="transmembrane region" description="Helical" evidence="1">
    <location>
        <begin position="6"/>
        <end position="23"/>
    </location>
</feature>
<name>A0ABP8T3E4_9ACTN</name>
<dbReference type="EMBL" id="BAABGU010000069">
    <property type="protein sequence ID" value="GAA4580845.1"/>
    <property type="molecule type" value="Genomic_DNA"/>
</dbReference>
<evidence type="ECO:0000313" key="3">
    <source>
        <dbReference type="Proteomes" id="UP001500307"/>
    </source>
</evidence>
<evidence type="ECO:0000313" key="2">
    <source>
        <dbReference type="EMBL" id="GAA4580845.1"/>
    </source>
</evidence>
<proteinExistence type="predicted"/>
<comment type="caution">
    <text evidence="2">The sequence shown here is derived from an EMBL/GenBank/DDBJ whole genome shotgun (WGS) entry which is preliminary data.</text>
</comment>